<dbReference type="InterPro" id="IPR036322">
    <property type="entry name" value="WD40_repeat_dom_sf"/>
</dbReference>
<dbReference type="Proteomes" id="UP000466442">
    <property type="component" value="Unassembled WGS sequence"/>
</dbReference>
<dbReference type="GO" id="GO:0097014">
    <property type="term" value="C:ciliary plasm"/>
    <property type="evidence" value="ECO:0007669"/>
    <property type="project" value="TreeGrafter"/>
</dbReference>
<dbReference type="GO" id="GO:0042073">
    <property type="term" value="P:intraciliary transport"/>
    <property type="evidence" value="ECO:0007669"/>
    <property type="project" value="TreeGrafter"/>
</dbReference>
<keyword evidence="2" id="KW-0853">WD repeat</keyword>
<protein>
    <submittedName>
        <fullName evidence="4">Uncharacterized protein</fullName>
    </submittedName>
</protein>
<dbReference type="GO" id="GO:0045504">
    <property type="term" value="F:dynein heavy chain binding"/>
    <property type="evidence" value="ECO:0007669"/>
    <property type="project" value="TreeGrafter"/>
</dbReference>
<dbReference type="PANTHER" id="PTHR12442:SF26">
    <property type="entry name" value="CYTOPLASMIC DYNEIN 2 INTERMEDIATE CHAIN 2"/>
    <property type="match status" value="1"/>
</dbReference>
<dbReference type="GO" id="GO:0045503">
    <property type="term" value="F:dynein light chain binding"/>
    <property type="evidence" value="ECO:0007669"/>
    <property type="project" value="TreeGrafter"/>
</dbReference>
<sequence length="2842" mass="325592">MFTNVSLKVQGFESAPDTVKEIKDSSCQTSVVPLTASSSQTAFRSCIESQTDEIVEQYEPPQYNEQRLASFLERVCPAVLAELDKAAKSKAFTNYKLARDESQEEATQLYELRSSQMPDLPNIQVSCLSWSCTGNVVAIGFGVPGHSGWCQHESAIHFYNISKHKMDTTKPDRVIPINSCISTMAMHPYEPSVVALGTHLGEVQVWSTDQDDYRGNFQNNIHHKNRVSQIVWVNIGPQLLLMTSSLDGYLFTFKVIPALKAMTLHERYLPNSLDSVLVPGITTFAFSRLPGIFVTALEGGELLHCSTFSAASEARPQSATMVKQPVLKSLGKELGEVICIEFSPYIEHLYVTVHIENKFTIRSLNNDAPVHEIYTDFTLIGAHWSSAQGNIVFGWGGAPHLAVYHVQSARRMSLICPEGDHPSSPHVLATAVNHKSPRLMAVVVKVCNPSVNHISTFFKMGTVADLVAALHELTDRKEGTPADKIKEFNHLQNGRGQEFSENVSKILDAYQPAASLGKLLRLKLIDKYKVSSEVWTLLQRDDTFQIKRVLKFDWFFKDVDHTTVQNVIPKLAPSTRLKIINRWGIFLENRTTGEALYEELKSRYGIKSAIPLLPACGGEFVKNELFNLTILPPSSVILLLLAKYQPIATQYVEFLISDESSHKEHNLSSYKCVFEQLSRIDPGAFMNLYLKYQTRFPEIKFGRRPLKKAIGNQFDAILSAEFSYRAEEVFHNKRFTRHLSLDQIKKFCTSKILPSTSRDFFEHTYRWVDFISNVDPSIRSDVLISVFRAKYNKDCLSSDLLHKFELSSVEFLPGEAKTAWVNTKVPELDSVQDKAEAIALLPVETSMPRLKEIIIAQSDASVREMVAKQMVRTLNLNRCYSGIKDLVDYFVTRFRNETKTFRQIVVSELGLLEDLLLKMDWEDWSAIHDFIDLIYLNDEVKICQAGIRSIYARQIHACFLKGFDLDPHMKRYVEFEQRTTDFGFDAFMLGLGMDTPYHRQCLEWYLKHFPTLGLEIERVNGFLYVLELLDSLTEYNKKHKLLKFEIPEWLVMDIEKVVSSESISDYYVSKIFKYLAKNNFELLDLQLKYFPLRKSPELVCRLLKGHPNLILTHLNSLMDDILKVQDYDKWRYNSFIKRCKLYDDIREGMVAICLAALDQPIETNEWDFPDQVRFKTNAVNVLAELMEPSKYLELCLNRVPVQCLASGTGKFSKEQELDNAVRRAIVKSLKRITTPLSTLPVLRKLYSKSYSRIFCGSTERISFRIPENIIVPILDEWVDCPVSVRKRILSLMYRIAPVEHSVTTLKKLFESEKNRSLRLLSFLVIRDRFFVEPTDKSYDTLISAIQHLTEDDGEIIKKLLDINDIHDAYVSRYVETIWQLIDSKWANAIKLGKSKIITKVDRKVIKLLSNSICDLLLAHEMTSKLPKQPLSMYVYFYLLYSSSDEVQNHRVNTFMAALEPHVTALWNECDRSSIGHVFIMRHLFSDIIDSVISESLKTGNCAKAAGVLSSLKKSMLERVEISDTLRECVKLDVYTLYLNLKGSGKESTYDSASAELFNNYIEQYDSDFGYSLIRIVLSIHNEELVCRTKLAHELLKSYTNPTCHILATKMLSNQLSEEVDVSLYKAIIQVLSSSCHPQVQVVAAEYFRSLSMGDWRDIPAAIRNLTRGTQVIPRDVIRAFNLLLNEKDREAAENITDILDSFKPASSIEKLLKTKLIDRYEVSSEMWTLLMSNDSLYVNQALKFDWFFSRNDNIDDFLQNVLPKLSYSLRLKILNRYAAHLKDTASGEAIYRGVKTRYGIYTAALTLPACSESFVQDEIIKFTKPLPRNVALALTAKYPKLSAQYVEKLVDEKTSRKHKIDHYDCIFVKLSRLDLGSFVNLLEKHGRNFPYFHLGRRQQKKLLKTHYDKVFRNFDSMSTPFRGHEIFRRLSLDQFKNIYASCVLPSKSTELFEEDDWSLPLVSLVSLTYINPSIRPLVFTEAFKMKYNRDCTSDDVLLKFPYKWLSNLPVEARIKWVDAKIEDVNDVEMQARYISYLPIEHSIPRLKSLLVSPLDVRLVVVKCMIKSIEYNGRPQDLRDLVAYLNKVHRNESSDFKFEILKAIGNLNDRFITKMDLDDWVPIEEFINILVHSGSWSHSRWLLPDVYRKIVHTCFLKNADPDPYLRKYVELSAQSNNGELGNNTILICFKSEYTKSILDWFVKEIPKIKVKARDGNFVDELLQHISKYNRSHKLNRIAISDWLVEDIKNIINSDKLHLKERIIVMTDDQLNDRLLDLYFPECAPREVLCSLLKKNPEKVLNNAEIFVPNSIKECFSEYSPFYRKCRLYEQYGIPSKVIKVALQTLEQQLPEMGVAEFKNQLTSKSHAVQILGLLQEPATYLKLCSEHAPSKPKIEDNSKETQIEYGVQKAICKSLTYVSTPLESLSLLPKFTSGDYLKIVCGSLAGVCAKIPENVLLPILEKWVDCPVSLRKHILRLVYNVAPIDTSVATFRNMFQTEKNSSLRLVLFLHVYKTFTSEPSDDSYKTFTSIVHLLIEDDQEILDQLFDIKDVPEAFVSQYIELVWHLVDSKWKNVATKGKKTISESIDKRVFKFLSDGVCDMILEHELTRSLPNAPSNFVCFYLMFCSEEKRRYRLDTVMAALNGPIKTLWNDLNCSGTGYAFPIRHAVSDIVESLCSMALDHEDPAQASALLSDVKNSLLDSIGQVDFLKESILIDVHRLYLNLKVSGDECNYAAWLADLYNNYIQQHGIQFGYSLIDHLNTTDRPPVSNTKLAYELLLNHTHPSCHILATELLSFDLAEDAEIPMVESIINALSSSKIPQVRASAVNYFRNLRTSIAMTPLN</sequence>
<evidence type="ECO:0000313" key="5">
    <source>
        <dbReference type="Proteomes" id="UP000466442"/>
    </source>
</evidence>
<proteinExistence type="predicted"/>
<evidence type="ECO:0000256" key="1">
    <source>
        <dbReference type="ARBA" id="ARBA00022490"/>
    </source>
</evidence>
<evidence type="ECO:0000313" key="4">
    <source>
        <dbReference type="EMBL" id="KAF6198942.1"/>
    </source>
</evidence>
<reference evidence="4" key="1">
    <citation type="journal article" date="2021" name="Mol. Ecol. Resour.">
        <title>Apolygus lucorum genome provides insights into omnivorousness and mesophyll feeding.</title>
        <authorList>
            <person name="Liu Y."/>
            <person name="Liu H."/>
            <person name="Wang H."/>
            <person name="Huang T."/>
            <person name="Liu B."/>
            <person name="Yang B."/>
            <person name="Yin L."/>
            <person name="Li B."/>
            <person name="Zhang Y."/>
            <person name="Zhang S."/>
            <person name="Jiang F."/>
            <person name="Zhang X."/>
            <person name="Ren Y."/>
            <person name="Wang B."/>
            <person name="Wang S."/>
            <person name="Lu Y."/>
            <person name="Wu K."/>
            <person name="Fan W."/>
            <person name="Wang G."/>
        </authorList>
    </citation>
    <scope>NUCLEOTIDE SEQUENCE</scope>
    <source>
        <strain evidence="4">12Hb</strain>
    </source>
</reference>
<keyword evidence="1" id="KW-0963">Cytoplasm</keyword>
<accession>A0A8S9WQB9</accession>
<keyword evidence="3" id="KW-0677">Repeat</keyword>
<keyword evidence="5" id="KW-1185">Reference proteome</keyword>
<gene>
    <name evidence="4" type="ORF">GE061_006965</name>
</gene>
<dbReference type="Gene3D" id="2.130.10.10">
    <property type="entry name" value="YVTN repeat-like/Quinoprotein amine dehydrogenase"/>
    <property type="match status" value="1"/>
</dbReference>
<dbReference type="InterPro" id="IPR050687">
    <property type="entry name" value="Dynein_IC"/>
</dbReference>
<organism evidence="4 5">
    <name type="scientific">Apolygus lucorum</name>
    <name type="common">Small green plant bug</name>
    <name type="synonym">Lygocoris lucorum</name>
    <dbReference type="NCBI Taxonomy" id="248454"/>
    <lineage>
        <taxon>Eukaryota</taxon>
        <taxon>Metazoa</taxon>
        <taxon>Ecdysozoa</taxon>
        <taxon>Arthropoda</taxon>
        <taxon>Hexapoda</taxon>
        <taxon>Insecta</taxon>
        <taxon>Pterygota</taxon>
        <taxon>Neoptera</taxon>
        <taxon>Paraneoptera</taxon>
        <taxon>Hemiptera</taxon>
        <taxon>Heteroptera</taxon>
        <taxon>Panheteroptera</taxon>
        <taxon>Cimicomorpha</taxon>
        <taxon>Miridae</taxon>
        <taxon>Mirini</taxon>
        <taxon>Apolygus</taxon>
    </lineage>
</organism>
<dbReference type="OrthoDB" id="445052at2759"/>
<dbReference type="InterPro" id="IPR015943">
    <property type="entry name" value="WD40/YVTN_repeat-like_dom_sf"/>
</dbReference>
<dbReference type="GO" id="GO:0005868">
    <property type="term" value="C:cytoplasmic dynein complex"/>
    <property type="evidence" value="ECO:0007669"/>
    <property type="project" value="TreeGrafter"/>
</dbReference>
<evidence type="ECO:0000256" key="2">
    <source>
        <dbReference type="ARBA" id="ARBA00022574"/>
    </source>
</evidence>
<comment type="caution">
    <text evidence="4">The sequence shown here is derived from an EMBL/GenBank/DDBJ whole genome shotgun (WGS) entry which is preliminary data.</text>
</comment>
<evidence type="ECO:0000256" key="3">
    <source>
        <dbReference type="ARBA" id="ARBA00022737"/>
    </source>
</evidence>
<dbReference type="PANTHER" id="PTHR12442">
    <property type="entry name" value="DYNEIN INTERMEDIATE CHAIN"/>
    <property type="match status" value="1"/>
</dbReference>
<dbReference type="EMBL" id="WIXP02000015">
    <property type="protein sequence ID" value="KAF6198942.1"/>
    <property type="molecule type" value="Genomic_DNA"/>
</dbReference>
<name>A0A8S9WQB9_APOLU</name>
<dbReference type="SUPFAM" id="SSF50978">
    <property type="entry name" value="WD40 repeat-like"/>
    <property type="match status" value="1"/>
</dbReference>